<organism evidence="1 2">
    <name type="scientific">Brevundimonas viscosa</name>
    <dbReference type="NCBI Taxonomy" id="871741"/>
    <lineage>
        <taxon>Bacteria</taxon>
        <taxon>Pseudomonadati</taxon>
        <taxon>Pseudomonadota</taxon>
        <taxon>Alphaproteobacteria</taxon>
        <taxon>Caulobacterales</taxon>
        <taxon>Caulobacteraceae</taxon>
        <taxon>Brevundimonas</taxon>
    </lineage>
</organism>
<dbReference type="Proteomes" id="UP000198788">
    <property type="component" value="Unassembled WGS sequence"/>
</dbReference>
<gene>
    <name evidence="1" type="ORF">SAMN05192570_3037</name>
</gene>
<evidence type="ECO:0000313" key="2">
    <source>
        <dbReference type="Proteomes" id="UP000198788"/>
    </source>
</evidence>
<dbReference type="RefSeq" id="WP_092312748.1">
    <property type="nucleotide sequence ID" value="NZ_FOZV01000008.1"/>
</dbReference>
<dbReference type="STRING" id="871741.SAMN05192570_3037"/>
<dbReference type="OrthoDB" id="9875549at2"/>
<accession>A0A1I6T7S4</accession>
<evidence type="ECO:0000313" key="1">
    <source>
        <dbReference type="EMBL" id="SFS85170.1"/>
    </source>
</evidence>
<dbReference type="EMBL" id="FOZV01000008">
    <property type="protein sequence ID" value="SFS85170.1"/>
    <property type="molecule type" value="Genomic_DNA"/>
</dbReference>
<name>A0A1I6T7S4_9CAUL</name>
<proteinExistence type="predicted"/>
<dbReference type="AlphaFoldDB" id="A0A1I6T7S4"/>
<reference evidence="2" key="1">
    <citation type="submission" date="2016-10" db="EMBL/GenBank/DDBJ databases">
        <authorList>
            <person name="Varghese N."/>
            <person name="Submissions S."/>
        </authorList>
    </citation>
    <scope>NUCLEOTIDE SEQUENCE [LARGE SCALE GENOMIC DNA]</scope>
    <source>
        <strain evidence="2">CGMCC 1.10683</strain>
    </source>
</reference>
<keyword evidence="2" id="KW-1185">Reference proteome</keyword>
<sequence>MKAAFDYAGMTLEQLKNLLSNARRLQREDVATEVLRELSRRGAARSDDFAALRWNQQAATEALAPFIEISKTVQVNKRTTYTEAGGRKIGRSKEDPDWMWVDTYTAIKTAKVNAVFVCYISRPGDEAFFELHLNGETAARYGPDDLPAALDRWQALAAEAA</sequence>
<protein>
    <submittedName>
        <fullName evidence="1">Uncharacterized protein</fullName>
    </submittedName>
</protein>